<sequence length="112" mass="12902">MSEVRKQERINCDIIFNKVESGMMTICRATNISLGGMRVERLLEPFDAKDEKVRLEIELPGDSEPLLIGAKKTYDAQGHFGLKFTEISHRHFVRLRDWVHGQNAPIHLPAFR</sequence>
<dbReference type="RefSeq" id="WP_146957658.1">
    <property type="nucleotide sequence ID" value="NZ_CP042467.1"/>
</dbReference>
<dbReference type="SUPFAM" id="SSF141371">
    <property type="entry name" value="PilZ domain-like"/>
    <property type="match status" value="1"/>
</dbReference>
<name>A0A5B8XMH2_9DELT</name>
<organism evidence="2 3">
    <name type="scientific">Microvenator marinus</name>
    <dbReference type="NCBI Taxonomy" id="2600177"/>
    <lineage>
        <taxon>Bacteria</taxon>
        <taxon>Deltaproteobacteria</taxon>
        <taxon>Bradymonadales</taxon>
        <taxon>Microvenatoraceae</taxon>
        <taxon>Microvenator</taxon>
    </lineage>
</organism>
<protein>
    <submittedName>
        <fullName evidence="2">PilZ domain-containing protein</fullName>
    </submittedName>
</protein>
<accession>A0A5B8XMH2</accession>
<evidence type="ECO:0000259" key="1">
    <source>
        <dbReference type="Pfam" id="PF07238"/>
    </source>
</evidence>
<feature type="domain" description="PilZ" evidence="1">
    <location>
        <begin position="4"/>
        <end position="99"/>
    </location>
</feature>
<dbReference type="AlphaFoldDB" id="A0A5B8XMH2"/>
<evidence type="ECO:0000313" key="2">
    <source>
        <dbReference type="EMBL" id="QED26317.1"/>
    </source>
</evidence>
<reference evidence="2 3" key="1">
    <citation type="submission" date="2019-08" db="EMBL/GenBank/DDBJ databases">
        <authorList>
            <person name="Liang Q."/>
        </authorList>
    </citation>
    <scope>NUCLEOTIDE SEQUENCE [LARGE SCALE GENOMIC DNA]</scope>
    <source>
        <strain evidence="2 3">V1718</strain>
    </source>
</reference>
<dbReference type="OrthoDB" id="5525385at2"/>
<dbReference type="Pfam" id="PF07238">
    <property type="entry name" value="PilZ"/>
    <property type="match status" value="1"/>
</dbReference>
<dbReference type="EMBL" id="CP042467">
    <property type="protein sequence ID" value="QED26317.1"/>
    <property type="molecule type" value="Genomic_DNA"/>
</dbReference>
<keyword evidence="3" id="KW-1185">Reference proteome</keyword>
<dbReference type="Gene3D" id="2.40.10.220">
    <property type="entry name" value="predicted glycosyltransferase like domains"/>
    <property type="match status" value="1"/>
</dbReference>
<proteinExistence type="predicted"/>
<gene>
    <name evidence="2" type="ORF">FRD01_03410</name>
</gene>
<evidence type="ECO:0000313" key="3">
    <source>
        <dbReference type="Proteomes" id="UP000321595"/>
    </source>
</evidence>
<dbReference type="GO" id="GO:0035438">
    <property type="term" value="F:cyclic-di-GMP binding"/>
    <property type="evidence" value="ECO:0007669"/>
    <property type="project" value="InterPro"/>
</dbReference>
<dbReference type="InterPro" id="IPR009875">
    <property type="entry name" value="PilZ_domain"/>
</dbReference>
<dbReference type="KEGG" id="bbae:FRD01_03410"/>
<dbReference type="Proteomes" id="UP000321595">
    <property type="component" value="Chromosome"/>
</dbReference>